<sequence length="67" mass="8128">MKNWNTSTNLMSKEEKEIWSLVQKMNYGLDGEKLSLERVKKNWSKLIPNLIPAREKMYKWLIWKNKS</sequence>
<evidence type="ECO:0000313" key="1">
    <source>
        <dbReference type="EMBL" id="OGD83745.1"/>
    </source>
</evidence>
<dbReference type="AlphaFoldDB" id="A0A1F5FVY2"/>
<comment type="caution">
    <text evidence="1">The sequence shown here is derived from an EMBL/GenBank/DDBJ whole genome shotgun (WGS) entry which is preliminary data.</text>
</comment>
<proteinExistence type="predicted"/>
<reference evidence="1 2" key="1">
    <citation type="journal article" date="2016" name="Nat. Commun.">
        <title>Thousands of microbial genomes shed light on interconnected biogeochemical processes in an aquifer system.</title>
        <authorList>
            <person name="Anantharaman K."/>
            <person name="Brown C.T."/>
            <person name="Hug L.A."/>
            <person name="Sharon I."/>
            <person name="Castelle C.J."/>
            <person name="Probst A.J."/>
            <person name="Thomas B.C."/>
            <person name="Singh A."/>
            <person name="Wilkins M.J."/>
            <person name="Karaoz U."/>
            <person name="Brodie E.L."/>
            <person name="Williams K.H."/>
            <person name="Hubbard S.S."/>
            <person name="Banfield J.F."/>
        </authorList>
    </citation>
    <scope>NUCLEOTIDE SEQUENCE [LARGE SCALE GENOMIC DNA]</scope>
</reference>
<name>A0A1F5FVY2_9BACT</name>
<protein>
    <submittedName>
        <fullName evidence="1">Uncharacterized protein</fullName>
    </submittedName>
</protein>
<gene>
    <name evidence="1" type="ORF">A2572_00805</name>
</gene>
<dbReference type="Proteomes" id="UP000179237">
    <property type="component" value="Unassembled WGS sequence"/>
</dbReference>
<dbReference type="EMBL" id="MFAQ01000009">
    <property type="protein sequence ID" value="OGD83745.1"/>
    <property type="molecule type" value="Genomic_DNA"/>
</dbReference>
<evidence type="ECO:0000313" key="2">
    <source>
        <dbReference type="Proteomes" id="UP000179237"/>
    </source>
</evidence>
<accession>A0A1F5FVY2</accession>
<organism evidence="1 2">
    <name type="scientific">Candidatus Collierbacteria bacterium RIFOXYD1_FULL_40_9</name>
    <dbReference type="NCBI Taxonomy" id="1817731"/>
    <lineage>
        <taxon>Bacteria</taxon>
        <taxon>Candidatus Collieribacteriota</taxon>
    </lineage>
</organism>